<gene>
    <name evidence="10" type="ORF">ACFQ3U_15085</name>
</gene>
<name>A0ABW3TRI9_9MICO</name>
<evidence type="ECO:0000259" key="9">
    <source>
        <dbReference type="PROSITE" id="PS50928"/>
    </source>
</evidence>
<dbReference type="RefSeq" id="WP_343961591.1">
    <property type="nucleotide sequence ID" value="NZ_BAAAKZ010000012.1"/>
</dbReference>
<keyword evidence="6 7" id="KW-0472">Membrane</keyword>
<feature type="region of interest" description="Disordered" evidence="8">
    <location>
        <begin position="71"/>
        <end position="104"/>
    </location>
</feature>
<comment type="subcellular location">
    <subcellularLocation>
        <location evidence="1 7">Cell membrane</location>
        <topology evidence="1 7">Multi-pass membrane protein</topology>
    </subcellularLocation>
</comment>
<dbReference type="PANTHER" id="PTHR30151:SF0">
    <property type="entry name" value="ABC TRANSPORTER PERMEASE PROTEIN MJ0413-RELATED"/>
    <property type="match status" value="1"/>
</dbReference>
<evidence type="ECO:0000256" key="6">
    <source>
        <dbReference type="ARBA" id="ARBA00023136"/>
    </source>
</evidence>
<evidence type="ECO:0000313" key="10">
    <source>
        <dbReference type="EMBL" id="MFD1203220.1"/>
    </source>
</evidence>
<evidence type="ECO:0000256" key="5">
    <source>
        <dbReference type="ARBA" id="ARBA00022989"/>
    </source>
</evidence>
<feature type="transmembrane region" description="Helical" evidence="7">
    <location>
        <begin position="331"/>
        <end position="349"/>
    </location>
</feature>
<feature type="compositionally biased region" description="Gly residues" evidence="8">
    <location>
        <begin position="94"/>
        <end position="104"/>
    </location>
</feature>
<keyword evidence="4 7" id="KW-0812">Transmembrane</keyword>
<keyword evidence="5 7" id="KW-1133">Transmembrane helix</keyword>
<dbReference type="EMBL" id="JBHTLY010000009">
    <property type="protein sequence ID" value="MFD1203220.1"/>
    <property type="molecule type" value="Genomic_DNA"/>
</dbReference>
<feature type="domain" description="ABC transmembrane type-1" evidence="9">
    <location>
        <begin position="169"/>
        <end position="349"/>
    </location>
</feature>
<evidence type="ECO:0000256" key="3">
    <source>
        <dbReference type="ARBA" id="ARBA00022475"/>
    </source>
</evidence>
<evidence type="ECO:0000313" key="11">
    <source>
        <dbReference type="Proteomes" id="UP001597181"/>
    </source>
</evidence>
<evidence type="ECO:0000256" key="4">
    <source>
        <dbReference type="ARBA" id="ARBA00022692"/>
    </source>
</evidence>
<dbReference type="Gene3D" id="1.10.3720.10">
    <property type="entry name" value="MetI-like"/>
    <property type="match status" value="1"/>
</dbReference>
<dbReference type="InterPro" id="IPR000515">
    <property type="entry name" value="MetI-like"/>
</dbReference>
<dbReference type="InterPro" id="IPR035906">
    <property type="entry name" value="MetI-like_sf"/>
</dbReference>
<dbReference type="PROSITE" id="PS50928">
    <property type="entry name" value="ABC_TM1"/>
    <property type="match status" value="1"/>
</dbReference>
<comment type="similarity">
    <text evidence="7">Belongs to the binding-protein-dependent transport system permease family.</text>
</comment>
<dbReference type="Proteomes" id="UP001597181">
    <property type="component" value="Unassembled WGS sequence"/>
</dbReference>
<organism evidence="10 11">
    <name type="scientific">Leucobacter albus</name>
    <dbReference type="NCBI Taxonomy" id="272210"/>
    <lineage>
        <taxon>Bacteria</taxon>
        <taxon>Bacillati</taxon>
        <taxon>Actinomycetota</taxon>
        <taxon>Actinomycetes</taxon>
        <taxon>Micrococcales</taxon>
        <taxon>Microbacteriaceae</taxon>
        <taxon>Leucobacter</taxon>
    </lineage>
</organism>
<feature type="transmembrane region" description="Helical" evidence="7">
    <location>
        <begin position="203"/>
        <end position="229"/>
    </location>
</feature>
<protein>
    <submittedName>
        <fullName evidence="10">ABC transporter permease</fullName>
    </submittedName>
</protein>
<evidence type="ECO:0000256" key="1">
    <source>
        <dbReference type="ARBA" id="ARBA00004651"/>
    </source>
</evidence>
<feature type="transmembrane region" description="Helical" evidence="7">
    <location>
        <begin position="173"/>
        <end position="194"/>
    </location>
</feature>
<accession>A0ABW3TRI9</accession>
<evidence type="ECO:0000256" key="7">
    <source>
        <dbReference type="RuleBase" id="RU363032"/>
    </source>
</evidence>
<feature type="transmembrane region" description="Helical" evidence="7">
    <location>
        <begin position="235"/>
        <end position="258"/>
    </location>
</feature>
<evidence type="ECO:0000256" key="2">
    <source>
        <dbReference type="ARBA" id="ARBA00022448"/>
    </source>
</evidence>
<dbReference type="SUPFAM" id="SSF161098">
    <property type="entry name" value="MetI-like"/>
    <property type="match status" value="1"/>
</dbReference>
<evidence type="ECO:0000256" key="8">
    <source>
        <dbReference type="SAM" id="MobiDB-lite"/>
    </source>
</evidence>
<keyword evidence="3" id="KW-1003">Cell membrane</keyword>
<dbReference type="Pfam" id="PF00528">
    <property type="entry name" value="BPD_transp_1"/>
    <property type="match status" value="1"/>
</dbReference>
<reference evidence="11" key="1">
    <citation type="journal article" date="2019" name="Int. J. Syst. Evol. Microbiol.">
        <title>The Global Catalogue of Microorganisms (GCM) 10K type strain sequencing project: providing services to taxonomists for standard genome sequencing and annotation.</title>
        <authorList>
            <consortium name="The Broad Institute Genomics Platform"/>
            <consortium name="The Broad Institute Genome Sequencing Center for Infectious Disease"/>
            <person name="Wu L."/>
            <person name="Ma J."/>
        </authorList>
    </citation>
    <scope>NUCLEOTIDE SEQUENCE [LARGE SCALE GENOMIC DNA]</scope>
    <source>
        <strain evidence="11">CCUG 50213</strain>
    </source>
</reference>
<keyword evidence="11" id="KW-1185">Reference proteome</keyword>
<proteinExistence type="inferred from homology"/>
<sequence length="368" mass="39240">MTRQRGDLGADTSWGDAELLALMREHAPAGVEPESMLPMLRELVRSGADPRALVAAIGSARGQLPPSLPIQGAPGAAHWPVASPPAGPSPRGGDSAGGVAGGALGGAGASRKRQGWRARAGRAGAVVFWLLVWEVADRAVDNRLLLAGPIRTLQALAEQVVRPEFWAISGASLGRIVLGFVAAFVGGIVLALVAHRQRWFRELIAPVVSVVKTVPVVSFIIMLLIWLGGQALTSWLAFLIVVPLVYTSMLTGLGAVAVRDLERARVFRLSPVKQFWYLSRPSFMPFLTSACRVGVGMSWRAGIMAELFAATTQSIGKEMFTAKTFLDTPTLFAWTVVVMVLSVVFERAVMLGLRTLSRPFGGLLGRSS</sequence>
<keyword evidence="2 7" id="KW-0813">Transport</keyword>
<dbReference type="PANTHER" id="PTHR30151">
    <property type="entry name" value="ALKANE SULFONATE ABC TRANSPORTER-RELATED, MEMBRANE SUBUNIT"/>
    <property type="match status" value="1"/>
</dbReference>
<comment type="caution">
    <text evidence="10">The sequence shown here is derived from an EMBL/GenBank/DDBJ whole genome shotgun (WGS) entry which is preliminary data.</text>
</comment>